<evidence type="ECO:0000256" key="3">
    <source>
        <dbReference type="ARBA" id="ARBA00023172"/>
    </source>
</evidence>
<dbReference type="Gene3D" id="1.10.443.10">
    <property type="entry name" value="Intergrase catalytic core"/>
    <property type="match status" value="1"/>
</dbReference>
<dbReference type="Pfam" id="PF00589">
    <property type="entry name" value="Phage_integrase"/>
    <property type="match status" value="1"/>
</dbReference>
<keyword evidence="6" id="KW-1185">Reference proteome</keyword>
<dbReference type="PROSITE" id="PS51898">
    <property type="entry name" value="TYR_RECOMBINASE"/>
    <property type="match status" value="1"/>
</dbReference>
<accession>A0A158JB09</accession>
<dbReference type="PANTHER" id="PTHR30349:SF81">
    <property type="entry name" value="TYROSINE RECOMBINASE XERC"/>
    <property type="match status" value="1"/>
</dbReference>
<dbReference type="EMBL" id="FCNW02000073">
    <property type="protein sequence ID" value="SAL66064.1"/>
    <property type="molecule type" value="Genomic_DNA"/>
</dbReference>
<keyword evidence="3" id="KW-0233">DNA recombination</keyword>
<dbReference type="GO" id="GO:0015074">
    <property type="term" value="P:DNA integration"/>
    <property type="evidence" value="ECO:0007669"/>
    <property type="project" value="UniProtKB-KW"/>
</dbReference>
<keyword evidence="1" id="KW-0159">Chromosome partition</keyword>
<keyword evidence="2" id="KW-0229">DNA integration</keyword>
<dbReference type="STRING" id="326474.AWB65_06283"/>
<dbReference type="AlphaFoldDB" id="A0A158JB09"/>
<dbReference type="GO" id="GO:0003677">
    <property type="term" value="F:DNA binding"/>
    <property type="evidence" value="ECO:0007669"/>
    <property type="project" value="InterPro"/>
</dbReference>
<dbReference type="InterPro" id="IPR050090">
    <property type="entry name" value="Tyrosine_recombinase_XerCD"/>
</dbReference>
<dbReference type="InterPro" id="IPR013762">
    <property type="entry name" value="Integrase-like_cat_sf"/>
</dbReference>
<evidence type="ECO:0000259" key="4">
    <source>
        <dbReference type="PROSITE" id="PS51898"/>
    </source>
</evidence>
<dbReference type="RefSeq" id="WP_087670805.1">
    <property type="nucleotide sequence ID" value="NZ_FCNW02000073.1"/>
</dbReference>
<evidence type="ECO:0000256" key="2">
    <source>
        <dbReference type="ARBA" id="ARBA00022908"/>
    </source>
</evidence>
<organism evidence="5 6">
    <name type="scientific">Caballeronia humi</name>
    <dbReference type="NCBI Taxonomy" id="326474"/>
    <lineage>
        <taxon>Bacteria</taxon>
        <taxon>Pseudomonadati</taxon>
        <taxon>Pseudomonadota</taxon>
        <taxon>Betaproteobacteria</taxon>
        <taxon>Burkholderiales</taxon>
        <taxon>Burkholderiaceae</taxon>
        <taxon>Caballeronia</taxon>
    </lineage>
</organism>
<sequence>MMPAVESYLAARRAAGFKLLNADYLLHSFACFSVKRGETHVRAQTAIDWAAEAGSVAQRDARLKTVCRFARYMRTEDQSHELPPARYFGYRKTRRVPFIYSRADIERLVNAALQSGPRGMLQPQTYATLIALLSATGMRISEALNLRRADITPEGLLIRKSKFQKTRLVPLHETAAEGLQRYLTLRRQSRPGDDHVFVDDDGRPLRYTVVYWMFQKLLKIAGIGTTHNGHRPRLHELRHTFAVRALEASPEGRDRVGRHMLALATYMGHVNINATYWYLEATPELLNDIAVAAEGFLTGEQK</sequence>
<dbReference type="InterPro" id="IPR002104">
    <property type="entry name" value="Integrase_catalytic"/>
</dbReference>
<reference evidence="5" key="1">
    <citation type="submission" date="2016-01" db="EMBL/GenBank/DDBJ databases">
        <authorList>
            <person name="Peeters C."/>
        </authorList>
    </citation>
    <scope>NUCLEOTIDE SEQUENCE [LARGE SCALE GENOMIC DNA]</scope>
    <source>
        <strain evidence="5">LMG 22934</strain>
    </source>
</reference>
<feature type="domain" description="Tyr recombinase" evidence="4">
    <location>
        <begin position="95"/>
        <end position="291"/>
    </location>
</feature>
<name>A0A158JB09_9BURK</name>
<gene>
    <name evidence="5" type="ORF">AWB65_06283</name>
</gene>
<dbReference type="SUPFAM" id="SSF56349">
    <property type="entry name" value="DNA breaking-rejoining enzymes"/>
    <property type="match status" value="1"/>
</dbReference>
<dbReference type="Proteomes" id="UP000054977">
    <property type="component" value="Unassembled WGS sequence"/>
</dbReference>
<protein>
    <submittedName>
        <fullName evidence="5">Integrase family protein</fullName>
    </submittedName>
</protein>
<dbReference type="InterPro" id="IPR011010">
    <property type="entry name" value="DNA_brk_join_enz"/>
</dbReference>
<dbReference type="PANTHER" id="PTHR30349">
    <property type="entry name" value="PHAGE INTEGRASE-RELATED"/>
    <property type="match status" value="1"/>
</dbReference>
<proteinExistence type="predicted"/>
<dbReference type="GO" id="GO:0007059">
    <property type="term" value="P:chromosome segregation"/>
    <property type="evidence" value="ECO:0007669"/>
    <property type="project" value="UniProtKB-KW"/>
</dbReference>
<dbReference type="OrthoDB" id="662444at2"/>
<dbReference type="GO" id="GO:0006310">
    <property type="term" value="P:DNA recombination"/>
    <property type="evidence" value="ECO:0007669"/>
    <property type="project" value="UniProtKB-KW"/>
</dbReference>
<evidence type="ECO:0000313" key="6">
    <source>
        <dbReference type="Proteomes" id="UP000054977"/>
    </source>
</evidence>
<evidence type="ECO:0000256" key="1">
    <source>
        <dbReference type="ARBA" id="ARBA00022829"/>
    </source>
</evidence>
<comment type="caution">
    <text evidence="5">The sequence shown here is derived from an EMBL/GenBank/DDBJ whole genome shotgun (WGS) entry which is preliminary data.</text>
</comment>
<evidence type="ECO:0000313" key="5">
    <source>
        <dbReference type="EMBL" id="SAL66064.1"/>
    </source>
</evidence>